<dbReference type="EMBL" id="CACVBS010000029">
    <property type="protein sequence ID" value="CAA7260397.1"/>
    <property type="molecule type" value="Genomic_DNA"/>
</dbReference>
<feature type="region of interest" description="Disordered" evidence="1">
    <location>
        <begin position="142"/>
        <end position="163"/>
    </location>
</feature>
<accession>A0A8S0XMG7</accession>
<keyword evidence="3" id="KW-1185">Reference proteome</keyword>
<reference evidence="2 3" key="1">
    <citation type="submission" date="2020-01" db="EMBL/GenBank/DDBJ databases">
        <authorList>
            <person name="Gupta K D."/>
        </authorList>
    </citation>
    <scope>NUCLEOTIDE SEQUENCE [LARGE SCALE GENOMIC DNA]</scope>
</reference>
<evidence type="ECO:0000313" key="2">
    <source>
        <dbReference type="EMBL" id="CAA7260397.1"/>
    </source>
</evidence>
<feature type="compositionally biased region" description="Polar residues" evidence="1">
    <location>
        <begin position="1"/>
        <end position="27"/>
    </location>
</feature>
<feature type="compositionally biased region" description="Basic residues" evidence="1">
    <location>
        <begin position="398"/>
        <end position="423"/>
    </location>
</feature>
<evidence type="ECO:0000256" key="1">
    <source>
        <dbReference type="SAM" id="MobiDB-lite"/>
    </source>
</evidence>
<feature type="region of interest" description="Disordered" evidence="1">
    <location>
        <begin position="178"/>
        <end position="444"/>
    </location>
</feature>
<feature type="compositionally biased region" description="Pro residues" evidence="1">
    <location>
        <begin position="143"/>
        <end position="157"/>
    </location>
</feature>
<dbReference type="Proteomes" id="UP000467700">
    <property type="component" value="Unassembled WGS sequence"/>
</dbReference>
<feature type="compositionally biased region" description="Low complexity" evidence="1">
    <location>
        <begin position="54"/>
        <end position="67"/>
    </location>
</feature>
<feature type="compositionally biased region" description="Low complexity" evidence="1">
    <location>
        <begin position="318"/>
        <end position="330"/>
    </location>
</feature>
<organism evidence="2 3">
    <name type="scientific">Cyclocybe aegerita</name>
    <name type="common">Black poplar mushroom</name>
    <name type="synonym">Agrocybe aegerita</name>
    <dbReference type="NCBI Taxonomy" id="1973307"/>
    <lineage>
        <taxon>Eukaryota</taxon>
        <taxon>Fungi</taxon>
        <taxon>Dikarya</taxon>
        <taxon>Basidiomycota</taxon>
        <taxon>Agaricomycotina</taxon>
        <taxon>Agaricomycetes</taxon>
        <taxon>Agaricomycetidae</taxon>
        <taxon>Agaricales</taxon>
        <taxon>Agaricineae</taxon>
        <taxon>Bolbitiaceae</taxon>
        <taxon>Cyclocybe</taxon>
    </lineage>
</organism>
<proteinExistence type="predicted"/>
<sequence length="468" mass="51402">MPKTRNVTRSQRGAANPSQSTRRNNAENIVGHESEKENAGQANRGQTRTHRRPTLGGTTTTTTSVSRGPGGKTATRPKVPPKGKPTAQLKEKKLPLQDITSQFLPATEAMNRGESHHTVDDEPQDVGEPTIAALPPASEVAVPAPPAFASPLPPSSPPSELSSPFYTRQEIAATLSAVLFSPTKPESRVAHDPWQELDDARPASRRHTPGSSGSDPFGFVALERKLKKDRKAVAPHDDAPADDDDDLGEVLVADTSSPRPVRRLKRVHDDEPLPEVEEGGSDDAEPVVSHPHFPIPDTPHKDKQKRRRLSHEGHDVFSPCSSSIQSSPSPTKASARKVPRPTPHEDPLEEFNEEVERSFAEEAVPAASDDAIAKHLRPRAKPSAAALTNDGEQEHADRKKTKSSNKAKTPAKKPASKSRRAPAKKQEKAVEEDGEDVEEKWERERQERVEYFKRLDDYKVEKEDVYII</sequence>
<feature type="compositionally biased region" description="Basic and acidic residues" evidence="1">
    <location>
        <begin position="185"/>
        <end position="202"/>
    </location>
</feature>
<feature type="region of interest" description="Disordered" evidence="1">
    <location>
        <begin position="1"/>
        <end position="98"/>
    </location>
</feature>
<dbReference type="OrthoDB" id="3234283at2759"/>
<protein>
    <submittedName>
        <fullName evidence="2">Uncharacterized protein</fullName>
    </submittedName>
</protein>
<dbReference type="AlphaFoldDB" id="A0A8S0XMG7"/>
<gene>
    <name evidence="2" type="ORF">AAE3_LOCUS2762</name>
</gene>
<feature type="compositionally biased region" description="Basic and acidic residues" evidence="1">
    <location>
        <begin position="222"/>
        <end position="239"/>
    </location>
</feature>
<name>A0A8S0XMG7_CYCAE</name>
<evidence type="ECO:0000313" key="3">
    <source>
        <dbReference type="Proteomes" id="UP000467700"/>
    </source>
</evidence>
<feature type="compositionally biased region" description="Acidic residues" evidence="1">
    <location>
        <begin position="272"/>
        <end position="285"/>
    </location>
</feature>
<comment type="caution">
    <text evidence="2">The sequence shown here is derived from an EMBL/GenBank/DDBJ whole genome shotgun (WGS) entry which is preliminary data.</text>
</comment>